<dbReference type="EMBL" id="NBSK02000003">
    <property type="protein sequence ID" value="KAJ0215088.1"/>
    <property type="molecule type" value="Genomic_DNA"/>
</dbReference>
<name>A0A9R1W152_LACSA</name>
<comment type="caution">
    <text evidence="7">The sequence shown here is derived from an EMBL/GenBank/DDBJ whole genome shotgun (WGS) entry which is preliminary data.</text>
</comment>
<dbReference type="SMART" id="SM00575">
    <property type="entry name" value="ZnF_PMZ"/>
    <property type="match status" value="1"/>
</dbReference>
<evidence type="ECO:0000259" key="6">
    <source>
        <dbReference type="PROSITE" id="PS50966"/>
    </source>
</evidence>
<dbReference type="InterPro" id="IPR006564">
    <property type="entry name" value="Znf_PMZ"/>
</dbReference>
<dbReference type="Pfam" id="PF03108">
    <property type="entry name" value="DBD_Tnp_Mut"/>
    <property type="match status" value="1"/>
</dbReference>
<evidence type="ECO:0000256" key="5">
    <source>
        <dbReference type="SAM" id="MobiDB-lite"/>
    </source>
</evidence>
<keyword evidence="2 4" id="KW-0863">Zinc-finger</keyword>
<feature type="region of interest" description="Disordered" evidence="5">
    <location>
        <begin position="803"/>
        <end position="843"/>
    </location>
</feature>
<evidence type="ECO:0000256" key="3">
    <source>
        <dbReference type="ARBA" id="ARBA00022833"/>
    </source>
</evidence>
<dbReference type="Proteomes" id="UP000235145">
    <property type="component" value="Unassembled WGS sequence"/>
</dbReference>
<proteinExistence type="predicted"/>
<evidence type="ECO:0000256" key="2">
    <source>
        <dbReference type="ARBA" id="ARBA00022771"/>
    </source>
</evidence>
<dbReference type="InterPro" id="IPR004332">
    <property type="entry name" value="Transposase_MuDR"/>
</dbReference>
<organism evidence="7 8">
    <name type="scientific">Lactuca sativa</name>
    <name type="common">Garden lettuce</name>
    <dbReference type="NCBI Taxonomy" id="4236"/>
    <lineage>
        <taxon>Eukaryota</taxon>
        <taxon>Viridiplantae</taxon>
        <taxon>Streptophyta</taxon>
        <taxon>Embryophyta</taxon>
        <taxon>Tracheophyta</taxon>
        <taxon>Spermatophyta</taxon>
        <taxon>Magnoliopsida</taxon>
        <taxon>eudicotyledons</taxon>
        <taxon>Gunneridae</taxon>
        <taxon>Pentapetalae</taxon>
        <taxon>asterids</taxon>
        <taxon>campanulids</taxon>
        <taxon>Asterales</taxon>
        <taxon>Asteraceae</taxon>
        <taxon>Cichorioideae</taxon>
        <taxon>Cichorieae</taxon>
        <taxon>Lactucinae</taxon>
        <taxon>Lactuca</taxon>
    </lineage>
</organism>
<dbReference type="PANTHER" id="PTHR31973:SF185">
    <property type="entry name" value="TRANSPOSASE, MUDR, PLANT, MULE TRANSPOSASE DOMAIN-CONTAINING PROTEIN"/>
    <property type="match status" value="1"/>
</dbReference>
<evidence type="ECO:0000256" key="4">
    <source>
        <dbReference type="PROSITE-ProRule" id="PRU00325"/>
    </source>
</evidence>
<accession>A0A9R1W152</accession>
<dbReference type="AlphaFoldDB" id="A0A9R1W152"/>
<dbReference type="PROSITE" id="PS50966">
    <property type="entry name" value="ZF_SWIM"/>
    <property type="match status" value="1"/>
</dbReference>
<dbReference type="Pfam" id="PF04434">
    <property type="entry name" value="SWIM"/>
    <property type="match status" value="1"/>
</dbReference>
<keyword evidence="8" id="KW-1185">Reference proteome</keyword>
<reference evidence="7 8" key="1">
    <citation type="journal article" date="2017" name="Nat. Commun.">
        <title>Genome assembly with in vitro proximity ligation data and whole-genome triplication in lettuce.</title>
        <authorList>
            <person name="Reyes-Chin-Wo S."/>
            <person name="Wang Z."/>
            <person name="Yang X."/>
            <person name="Kozik A."/>
            <person name="Arikit S."/>
            <person name="Song C."/>
            <person name="Xia L."/>
            <person name="Froenicke L."/>
            <person name="Lavelle D.O."/>
            <person name="Truco M.J."/>
            <person name="Xia R."/>
            <person name="Zhu S."/>
            <person name="Xu C."/>
            <person name="Xu H."/>
            <person name="Xu X."/>
            <person name="Cox K."/>
            <person name="Korf I."/>
            <person name="Meyers B.C."/>
            <person name="Michelmore R.W."/>
        </authorList>
    </citation>
    <scope>NUCLEOTIDE SEQUENCE [LARGE SCALE GENOMIC DNA]</scope>
    <source>
        <strain evidence="8">cv. Salinas</strain>
        <tissue evidence="7">Seedlings</tissue>
    </source>
</reference>
<evidence type="ECO:0000313" key="8">
    <source>
        <dbReference type="Proteomes" id="UP000235145"/>
    </source>
</evidence>
<feature type="compositionally biased region" description="Basic and acidic residues" evidence="5">
    <location>
        <begin position="820"/>
        <end position="843"/>
    </location>
</feature>
<dbReference type="PANTHER" id="PTHR31973">
    <property type="entry name" value="POLYPROTEIN, PUTATIVE-RELATED"/>
    <property type="match status" value="1"/>
</dbReference>
<gene>
    <name evidence="7" type="ORF">LSAT_V11C300108100</name>
</gene>
<evidence type="ECO:0000313" key="7">
    <source>
        <dbReference type="EMBL" id="KAJ0215088.1"/>
    </source>
</evidence>
<dbReference type="InterPro" id="IPR007527">
    <property type="entry name" value="Znf_SWIM"/>
</dbReference>
<evidence type="ECO:0000256" key="1">
    <source>
        <dbReference type="ARBA" id="ARBA00022723"/>
    </source>
</evidence>
<keyword evidence="3" id="KW-0862">Zinc</keyword>
<protein>
    <recommendedName>
        <fullName evidence="6">SWIM-type domain-containing protein</fullName>
    </recommendedName>
</protein>
<dbReference type="InterPro" id="IPR018289">
    <property type="entry name" value="MULE_transposase_dom"/>
</dbReference>
<dbReference type="Pfam" id="PF10551">
    <property type="entry name" value="MULE"/>
    <property type="match status" value="1"/>
</dbReference>
<feature type="domain" description="SWIM-type" evidence="6">
    <location>
        <begin position="670"/>
        <end position="711"/>
    </location>
</feature>
<keyword evidence="1" id="KW-0479">Metal-binding</keyword>
<dbReference type="GO" id="GO:0008270">
    <property type="term" value="F:zinc ion binding"/>
    <property type="evidence" value="ECO:0007669"/>
    <property type="project" value="UniProtKB-KW"/>
</dbReference>
<sequence>MDIVPRRPSADTVTPPRSELVGGHKFLRGDGDEELRGESNVSRNGWLEQILDGFLIQSISNEINTYVRPKFNNLGLLLPPNFDRRILFDLVKSKANVFNSNISLSFQHPVHGYVMNILDEEDVHQLRNVISETKEIVHLYLEVLQGLVGQTEAVEKVVPYNVENVVSDNVEECPEEETVAVNTVEEKKLYEFGRLTDKTLSDGEESNEGWSEDEFRHGKKASDIFYGMPLIPDCPDPIVEPGPFHSLGPNDDMFVRQTYDNKQQLIFALSLNATREKVQFKTKHSNKNRYEVYCEIENCSWRLYAKRLDPTDEFEIRTFNNVHTCSSLHIHPNHKHANKKVMGTILHEIMGKTRSKVWRPNEISRDLNALLEINVDYKQAWRAKQYAMELLLGSSEECFSKLPIYFHNLKRHNPSTVAYIQTDSEDCFECCFYAIGSTIRAFKRFCRKVIIMYGTHLKGDFKGTILHAVAMDGNNQILPLAHGICKKESGLTWTWFLEKLYECVDDCQELTFVTYRADAIWVSIENVFPHAHHGLCAFHLLGNIVHIFGLVKAYKRNVFEELWYRFSSTRPQVAAYLSEIPRAKWTRAFSLSKRYDYMTSNSVESMNAISVDARKMPILHLLEFFRRLSHEWCNKCHIEGVLTDWTEKVVSKNEECTTGWSVYGVSDAIYQVHNFKHGGIVDLRQETCTCKYWEGTGLPCGHVIMVLKHLKKTNFGHLAIDAYTMETYRSTYEEPVYPLPELCDWEIPAEMMVIKPPIMDTRQAGRPRNINRISSQGEEPIVRMGSRWDSTTHNAATCLTMVPKKQKKATKSSAASGSYTKRERERDIRDSGDARDTQDTSDTLDKWDAVRRLLFNV</sequence>